<dbReference type="EMBL" id="JACHGG010000001">
    <property type="protein sequence ID" value="MBB6057926.1"/>
    <property type="molecule type" value="Genomic_DNA"/>
</dbReference>
<feature type="domain" description="HD" evidence="10">
    <location>
        <begin position="41"/>
        <end position="134"/>
    </location>
</feature>
<dbReference type="AlphaFoldDB" id="A0A7W9SY76"/>
<comment type="caution">
    <text evidence="12">The sequence shown here is derived from an EMBL/GenBank/DDBJ whole genome shotgun (WGS) entry which is preliminary data.</text>
</comment>
<dbReference type="CDD" id="cd00077">
    <property type="entry name" value="HDc"/>
    <property type="match status" value="1"/>
</dbReference>
<evidence type="ECO:0000259" key="11">
    <source>
        <dbReference type="Pfam" id="PF18967"/>
    </source>
</evidence>
<dbReference type="GO" id="GO:0051607">
    <property type="term" value="P:defense response to virus"/>
    <property type="evidence" value="ECO:0007669"/>
    <property type="project" value="UniProtKB-KW"/>
</dbReference>
<reference evidence="12 13" key="1">
    <citation type="submission" date="2020-08" db="EMBL/GenBank/DDBJ databases">
        <title>Genomic Encyclopedia of Type Strains, Phase IV (KMG-IV): sequencing the most valuable type-strain genomes for metagenomic binning, comparative biology and taxonomic classification.</title>
        <authorList>
            <person name="Goeker M."/>
        </authorList>
    </citation>
    <scope>NUCLEOTIDE SEQUENCE [LARGE SCALE GENOMIC DNA]</scope>
    <source>
        <strain evidence="12 13">DSM 26718</strain>
    </source>
</reference>
<protein>
    <submittedName>
        <fullName evidence="12">Putative metal-dependent HD superfamily phosphohydrolase</fullName>
    </submittedName>
</protein>
<feature type="region of interest" description="Disordered" evidence="8">
    <location>
        <begin position="200"/>
        <end position="222"/>
    </location>
</feature>
<evidence type="ECO:0000256" key="3">
    <source>
        <dbReference type="ARBA" id="ARBA00022692"/>
    </source>
</evidence>
<dbReference type="PANTHER" id="PTHR21174:SF0">
    <property type="entry name" value="HD PHOSPHOHYDROLASE FAMILY PROTEIN-RELATED"/>
    <property type="match status" value="1"/>
</dbReference>
<dbReference type="InterPro" id="IPR003607">
    <property type="entry name" value="HD/PDEase_dom"/>
</dbReference>
<evidence type="ECO:0000256" key="1">
    <source>
        <dbReference type="ARBA" id="ARBA00004236"/>
    </source>
</evidence>
<accession>A0A7W9SY76</accession>
<dbReference type="RefSeq" id="WP_183401889.1">
    <property type="nucleotide sequence ID" value="NZ_JACHGG010000001.1"/>
</dbReference>
<evidence type="ECO:0000256" key="7">
    <source>
        <dbReference type="ARBA" id="ARBA00023136"/>
    </source>
</evidence>
<gene>
    <name evidence="12" type="ORF">HNQ93_000756</name>
</gene>
<dbReference type="Pfam" id="PF18967">
    <property type="entry name" value="PycTM"/>
    <property type="match status" value="1"/>
</dbReference>
<dbReference type="Pfam" id="PF01966">
    <property type="entry name" value="HD"/>
    <property type="match status" value="1"/>
</dbReference>
<evidence type="ECO:0000256" key="6">
    <source>
        <dbReference type="ARBA" id="ARBA00023118"/>
    </source>
</evidence>
<evidence type="ECO:0000313" key="12">
    <source>
        <dbReference type="EMBL" id="MBB6057926.1"/>
    </source>
</evidence>
<dbReference type="SUPFAM" id="SSF109604">
    <property type="entry name" value="HD-domain/PDEase-like"/>
    <property type="match status" value="1"/>
</dbReference>
<dbReference type="InterPro" id="IPR009218">
    <property type="entry name" value="HD_phosphohydro"/>
</dbReference>
<keyword evidence="2" id="KW-1003">Cell membrane</keyword>
<organism evidence="12 13">
    <name type="scientific">Hymenobacter luteus</name>
    <dbReference type="NCBI Taxonomy" id="1411122"/>
    <lineage>
        <taxon>Bacteria</taxon>
        <taxon>Pseudomonadati</taxon>
        <taxon>Bacteroidota</taxon>
        <taxon>Cytophagia</taxon>
        <taxon>Cytophagales</taxon>
        <taxon>Hymenobacteraceae</taxon>
        <taxon>Hymenobacter</taxon>
    </lineage>
</organism>
<dbReference type="GO" id="GO:0000166">
    <property type="term" value="F:nucleotide binding"/>
    <property type="evidence" value="ECO:0007669"/>
    <property type="project" value="UniProtKB-KW"/>
</dbReference>
<keyword evidence="12" id="KW-0378">Hydrolase</keyword>
<feature type="domain" description="Pycsar effector protein" evidence="11">
    <location>
        <begin position="232"/>
        <end position="405"/>
    </location>
</feature>
<dbReference type="Gene3D" id="1.10.3210.10">
    <property type="entry name" value="Hypothetical protein af1432"/>
    <property type="match status" value="1"/>
</dbReference>
<evidence type="ECO:0000256" key="4">
    <source>
        <dbReference type="ARBA" id="ARBA00022741"/>
    </source>
</evidence>
<evidence type="ECO:0000256" key="2">
    <source>
        <dbReference type="ARBA" id="ARBA00022475"/>
    </source>
</evidence>
<evidence type="ECO:0000313" key="13">
    <source>
        <dbReference type="Proteomes" id="UP000532746"/>
    </source>
</evidence>
<evidence type="ECO:0000256" key="8">
    <source>
        <dbReference type="SAM" id="MobiDB-lite"/>
    </source>
</evidence>
<keyword evidence="5 9" id="KW-1133">Transmembrane helix</keyword>
<feature type="transmembrane region" description="Helical" evidence="9">
    <location>
        <begin position="291"/>
        <end position="313"/>
    </location>
</feature>
<name>A0A7W9SY76_9BACT</name>
<keyword evidence="13" id="KW-1185">Reference proteome</keyword>
<evidence type="ECO:0000256" key="9">
    <source>
        <dbReference type="SAM" id="Phobius"/>
    </source>
</evidence>
<keyword evidence="4" id="KW-0547">Nucleotide-binding</keyword>
<evidence type="ECO:0000259" key="10">
    <source>
        <dbReference type="Pfam" id="PF01966"/>
    </source>
</evidence>
<feature type="transmembrane region" description="Helical" evidence="9">
    <location>
        <begin position="251"/>
        <end position="271"/>
    </location>
</feature>
<dbReference type="GO" id="GO:0016787">
    <property type="term" value="F:hydrolase activity"/>
    <property type="evidence" value="ECO:0007669"/>
    <property type="project" value="UniProtKB-KW"/>
</dbReference>
<keyword evidence="6" id="KW-0051">Antiviral defense</keyword>
<dbReference type="InterPro" id="IPR043760">
    <property type="entry name" value="PycTM_dom"/>
</dbReference>
<comment type="subcellular location">
    <subcellularLocation>
        <location evidence="1">Cell membrane</location>
    </subcellularLocation>
</comment>
<sequence>MEPTLIQKPAKAEIVKNAKAHVQALLEAKLPAQLVYHSPKHTATVVKEARALGEAAGLSEADQEALVLAAWFHDVGYTEVYDGHEFRSADMAAEWLQRQGYPPERIELVQHLIKATHRDAPRQTELEQLLVDADMSNMGRESFFAEAELLRAEWEAMLGKTYSNTEWAETQLAFLLAGKYYTKAAKERYQEQFKENVKEQRKLVKKTEKKKKKKEEEAEGTFAEPKRGIETMFRTMYSNHMKLSDMADKKANMMISLNAVLMSLIITYFGAKLGSKTAALSNVGLIRNPIIAVPMGILLATALASVITAILCAQPDVTSFKWLKRSPQIATNRRVNLLFFGNFSKLSLDDFQHGMTEIMGQKEALYTNMVTDIYYLGDVLTKKYRLLRLSYTIFMVGLILTALSFGIALLYKV</sequence>
<proteinExistence type="predicted"/>
<evidence type="ECO:0000256" key="5">
    <source>
        <dbReference type="ARBA" id="ARBA00022989"/>
    </source>
</evidence>
<feature type="transmembrane region" description="Helical" evidence="9">
    <location>
        <begin position="389"/>
        <end position="411"/>
    </location>
</feature>
<keyword evidence="7 9" id="KW-0472">Membrane</keyword>
<dbReference type="PANTHER" id="PTHR21174">
    <property type="match status" value="1"/>
</dbReference>
<dbReference type="Proteomes" id="UP000532746">
    <property type="component" value="Unassembled WGS sequence"/>
</dbReference>
<dbReference type="GO" id="GO:0005886">
    <property type="term" value="C:plasma membrane"/>
    <property type="evidence" value="ECO:0007669"/>
    <property type="project" value="UniProtKB-SubCell"/>
</dbReference>
<keyword evidence="3 9" id="KW-0812">Transmembrane</keyword>
<dbReference type="InterPro" id="IPR006674">
    <property type="entry name" value="HD_domain"/>
</dbReference>